<comment type="similarity">
    <text evidence="1">Belongs to the small GTPase superfamily. Ras family.</text>
</comment>
<dbReference type="PROSITE" id="PS51419">
    <property type="entry name" value="RAB"/>
    <property type="match status" value="1"/>
</dbReference>
<dbReference type="OrthoDB" id="5976022at2759"/>
<dbReference type="Proteomes" id="UP000245119">
    <property type="component" value="Linkage Group LG13"/>
</dbReference>
<dbReference type="EC" id="3.6.5.2" evidence="2"/>
<accession>A0A2T7NEC8</accession>
<dbReference type="InterPro" id="IPR027417">
    <property type="entry name" value="P-loop_NTPase"/>
</dbReference>
<sequence>MPRTLVPVSASACSQHAASHFTGIWLLTCTSRAPSADVAGATDSCYRFRITQSLQLCESSTCAKERDLSFATPITDRRSFDEVVAYKKLINRVRCRDDIPIVIAANKCDLEDKRKVKHEEGAALARQLNCPFYETSAVLRKCVDDVFQGLVREIRRKETEIKEAQDKQHRRQKRLHRMHVFLRTFNIFQKLRSRKN</sequence>
<dbReference type="PRINTS" id="PR00449">
    <property type="entry name" value="RASTRNSFRMNG"/>
</dbReference>
<dbReference type="Pfam" id="PF00071">
    <property type="entry name" value="Ras"/>
    <property type="match status" value="1"/>
</dbReference>
<dbReference type="InterPro" id="IPR001806">
    <property type="entry name" value="Small_GTPase"/>
</dbReference>
<proteinExistence type="inferred from homology"/>
<dbReference type="GO" id="GO:0005525">
    <property type="term" value="F:GTP binding"/>
    <property type="evidence" value="ECO:0007669"/>
    <property type="project" value="InterPro"/>
</dbReference>
<reference evidence="6 7" key="1">
    <citation type="submission" date="2018-04" db="EMBL/GenBank/DDBJ databases">
        <title>The genome of golden apple snail Pomacea canaliculata provides insight into stress tolerance and invasive adaptation.</title>
        <authorList>
            <person name="Liu C."/>
            <person name="Liu B."/>
            <person name="Ren Y."/>
            <person name="Zhang Y."/>
            <person name="Wang H."/>
            <person name="Li S."/>
            <person name="Jiang F."/>
            <person name="Yin L."/>
            <person name="Zhang G."/>
            <person name="Qian W."/>
            <person name="Fan W."/>
        </authorList>
    </citation>
    <scope>NUCLEOTIDE SEQUENCE [LARGE SCALE GENOMIC DNA]</scope>
    <source>
        <strain evidence="6">SZHN2017</strain>
        <tissue evidence="6">Muscle</tissue>
    </source>
</reference>
<dbReference type="EMBL" id="PZQS01000013">
    <property type="protein sequence ID" value="PVD19521.1"/>
    <property type="molecule type" value="Genomic_DNA"/>
</dbReference>
<evidence type="ECO:0000256" key="3">
    <source>
        <dbReference type="ARBA" id="ARBA00022801"/>
    </source>
</evidence>
<evidence type="ECO:0000313" key="6">
    <source>
        <dbReference type="EMBL" id="PVD19521.1"/>
    </source>
</evidence>
<keyword evidence="7" id="KW-1185">Reference proteome</keyword>
<dbReference type="GO" id="GO:0003925">
    <property type="term" value="F:G protein activity"/>
    <property type="evidence" value="ECO:0007669"/>
    <property type="project" value="UniProtKB-EC"/>
</dbReference>
<evidence type="ECO:0000256" key="2">
    <source>
        <dbReference type="ARBA" id="ARBA00011984"/>
    </source>
</evidence>
<comment type="caution">
    <text evidence="6">The sequence shown here is derived from an EMBL/GenBank/DDBJ whole genome shotgun (WGS) entry which is preliminary data.</text>
</comment>
<evidence type="ECO:0000313" key="7">
    <source>
        <dbReference type="Proteomes" id="UP000245119"/>
    </source>
</evidence>
<dbReference type="PANTHER" id="PTHR45704">
    <property type="entry name" value="RAS-LIKE FAMILY MEMBER 11"/>
    <property type="match status" value="1"/>
</dbReference>
<dbReference type="InterPro" id="IPR051065">
    <property type="entry name" value="Ras-related_GTPase"/>
</dbReference>
<dbReference type="SUPFAM" id="SSF52540">
    <property type="entry name" value="P-loop containing nucleoside triphosphate hydrolases"/>
    <property type="match status" value="1"/>
</dbReference>
<evidence type="ECO:0000256" key="4">
    <source>
        <dbReference type="ARBA" id="ARBA00048098"/>
    </source>
</evidence>
<comment type="catalytic activity">
    <reaction evidence="4">
        <text>GTP + H2O = GDP + phosphate + H(+)</text>
        <dbReference type="Rhea" id="RHEA:19669"/>
        <dbReference type="ChEBI" id="CHEBI:15377"/>
        <dbReference type="ChEBI" id="CHEBI:15378"/>
        <dbReference type="ChEBI" id="CHEBI:37565"/>
        <dbReference type="ChEBI" id="CHEBI:43474"/>
        <dbReference type="ChEBI" id="CHEBI:58189"/>
        <dbReference type="EC" id="3.6.5.2"/>
    </reaction>
</comment>
<feature type="coiled-coil region" evidence="5">
    <location>
        <begin position="147"/>
        <end position="174"/>
    </location>
</feature>
<evidence type="ECO:0000256" key="5">
    <source>
        <dbReference type="SAM" id="Coils"/>
    </source>
</evidence>
<dbReference type="SMART" id="SM00175">
    <property type="entry name" value="RAB"/>
    <property type="match status" value="1"/>
</dbReference>
<gene>
    <name evidence="6" type="ORF">C0Q70_20010</name>
</gene>
<evidence type="ECO:0000256" key="1">
    <source>
        <dbReference type="ARBA" id="ARBA00008344"/>
    </source>
</evidence>
<dbReference type="SMART" id="SM00173">
    <property type="entry name" value="RAS"/>
    <property type="match status" value="1"/>
</dbReference>
<protein>
    <recommendedName>
        <fullName evidence="2">small monomeric GTPase</fullName>
        <ecNumber evidence="2">3.6.5.2</ecNumber>
    </recommendedName>
</protein>
<name>A0A2T7NEC8_POMCA</name>
<dbReference type="PROSITE" id="PS51421">
    <property type="entry name" value="RAS"/>
    <property type="match status" value="1"/>
</dbReference>
<dbReference type="STRING" id="400727.A0A2T7NEC8"/>
<keyword evidence="3" id="KW-0378">Hydrolase</keyword>
<keyword evidence="5" id="KW-0175">Coiled coil</keyword>
<dbReference type="Gene3D" id="3.40.50.300">
    <property type="entry name" value="P-loop containing nucleotide triphosphate hydrolases"/>
    <property type="match status" value="1"/>
</dbReference>
<dbReference type="AlphaFoldDB" id="A0A2T7NEC8"/>
<organism evidence="6 7">
    <name type="scientific">Pomacea canaliculata</name>
    <name type="common">Golden apple snail</name>
    <dbReference type="NCBI Taxonomy" id="400727"/>
    <lineage>
        <taxon>Eukaryota</taxon>
        <taxon>Metazoa</taxon>
        <taxon>Spiralia</taxon>
        <taxon>Lophotrochozoa</taxon>
        <taxon>Mollusca</taxon>
        <taxon>Gastropoda</taxon>
        <taxon>Caenogastropoda</taxon>
        <taxon>Architaenioglossa</taxon>
        <taxon>Ampullarioidea</taxon>
        <taxon>Ampullariidae</taxon>
        <taxon>Pomacea</taxon>
    </lineage>
</organism>